<name>A0A4D6GZD7_9EURY</name>
<evidence type="ECO:0000313" key="3">
    <source>
        <dbReference type="Proteomes" id="UP000296733"/>
    </source>
</evidence>
<gene>
    <name evidence="2" type="ORF">DV707_04565</name>
</gene>
<reference evidence="2 3" key="1">
    <citation type="journal article" date="2019" name="Nat. Commun.">
        <title>A new type of DNA phosphorothioation-based antiviral system in archaea.</title>
        <authorList>
            <person name="Xiong L."/>
            <person name="Liu S."/>
            <person name="Chen S."/>
            <person name="Xiao Y."/>
            <person name="Zhu B."/>
            <person name="Gao Y."/>
            <person name="Zhang Y."/>
            <person name="Chen B."/>
            <person name="Luo J."/>
            <person name="Deng Z."/>
            <person name="Chen X."/>
            <person name="Wang L."/>
            <person name="Chen S."/>
        </authorList>
    </citation>
    <scope>NUCLEOTIDE SEQUENCE [LARGE SCALE GENOMIC DNA]</scope>
    <source>
        <strain evidence="2 3">CGMCC 1.10331</strain>
    </source>
</reference>
<evidence type="ECO:0000256" key="1">
    <source>
        <dbReference type="SAM" id="MobiDB-lite"/>
    </source>
</evidence>
<dbReference type="KEGG" id="hlm:DV707_04565"/>
<dbReference type="AlphaFoldDB" id="A0A4D6GZD7"/>
<dbReference type="EMBL" id="CP031311">
    <property type="protein sequence ID" value="QCC47000.1"/>
    <property type="molecule type" value="Genomic_DNA"/>
</dbReference>
<protein>
    <submittedName>
        <fullName evidence="2">Uncharacterized protein</fullName>
    </submittedName>
</protein>
<dbReference type="Proteomes" id="UP000296733">
    <property type="component" value="Chromosome"/>
</dbReference>
<evidence type="ECO:0000313" key="2">
    <source>
        <dbReference type="EMBL" id="QCC47000.1"/>
    </source>
</evidence>
<accession>A0A4D6GZD7</accession>
<feature type="compositionally biased region" description="Basic and acidic residues" evidence="1">
    <location>
        <begin position="15"/>
        <end position="29"/>
    </location>
</feature>
<proteinExistence type="predicted"/>
<organism evidence="2 3">
    <name type="scientific">Halobellus limi</name>
    <dbReference type="NCBI Taxonomy" id="699433"/>
    <lineage>
        <taxon>Archaea</taxon>
        <taxon>Methanobacteriati</taxon>
        <taxon>Methanobacteriota</taxon>
        <taxon>Stenosarchaea group</taxon>
        <taxon>Halobacteria</taxon>
        <taxon>Halobacteriales</taxon>
        <taxon>Haloferacaceae</taxon>
        <taxon>Halobellus</taxon>
    </lineage>
</organism>
<sequence>MLDPTSHGCAAGRPLEPDARRETFNTDETHLRGTMRRRHTDATAAAPTAASLARVRRSTDVETLGVDAQIIVGAL</sequence>
<feature type="region of interest" description="Disordered" evidence="1">
    <location>
        <begin position="1"/>
        <end position="29"/>
    </location>
</feature>